<dbReference type="SMART" id="SM00154">
    <property type="entry name" value="ZnF_AN1"/>
    <property type="match status" value="1"/>
</dbReference>
<reference evidence="9" key="1">
    <citation type="journal article" date="2023" name="Plant J.">
        <title>The genome of the king protea, Protea cynaroides.</title>
        <authorList>
            <person name="Chang J."/>
            <person name="Duong T.A."/>
            <person name="Schoeman C."/>
            <person name="Ma X."/>
            <person name="Roodt D."/>
            <person name="Barker N."/>
            <person name="Li Z."/>
            <person name="Van de Peer Y."/>
            <person name="Mizrachi E."/>
        </authorList>
    </citation>
    <scope>NUCLEOTIDE SEQUENCE</scope>
    <source>
        <tissue evidence="9">Young leaves</tissue>
    </source>
</reference>
<dbReference type="Gene3D" id="4.10.1110.10">
    <property type="entry name" value="AN1-like Zinc finger"/>
    <property type="match status" value="1"/>
</dbReference>
<dbReference type="SUPFAM" id="SSF118310">
    <property type="entry name" value="AN1-like Zinc finger"/>
    <property type="match status" value="1"/>
</dbReference>
<comment type="caution">
    <text evidence="9">The sequence shown here is derived from an EMBL/GenBank/DDBJ whole genome shotgun (WGS) entry which is preliminary data.</text>
</comment>
<dbReference type="InterPro" id="IPR000058">
    <property type="entry name" value="Znf_AN1"/>
</dbReference>
<dbReference type="AlphaFoldDB" id="A0A9Q0JV55"/>
<feature type="compositionally biased region" description="Basic and acidic residues" evidence="6">
    <location>
        <begin position="1"/>
        <end position="14"/>
    </location>
</feature>
<evidence type="ECO:0000256" key="6">
    <source>
        <dbReference type="SAM" id="MobiDB-lite"/>
    </source>
</evidence>
<dbReference type="FunFam" id="4.10.1110.10:FF:000001">
    <property type="entry name" value="Zinc finger AN1-type containing 6"/>
    <property type="match status" value="1"/>
</dbReference>
<evidence type="ECO:0000259" key="7">
    <source>
        <dbReference type="PROSITE" id="PS51036"/>
    </source>
</evidence>
<keyword evidence="4" id="KW-0862">Zinc</keyword>
<dbReference type="Gene3D" id="1.20.5.4770">
    <property type="match status" value="1"/>
</dbReference>
<dbReference type="GO" id="GO:0003677">
    <property type="term" value="F:DNA binding"/>
    <property type="evidence" value="ECO:0007669"/>
    <property type="project" value="InterPro"/>
</dbReference>
<keyword evidence="3 5" id="KW-0863">Zinc-finger</keyword>
<accession>A0A9Q0JV55</accession>
<organism evidence="9 10">
    <name type="scientific">Protea cynaroides</name>
    <dbReference type="NCBI Taxonomy" id="273540"/>
    <lineage>
        <taxon>Eukaryota</taxon>
        <taxon>Viridiplantae</taxon>
        <taxon>Streptophyta</taxon>
        <taxon>Embryophyta</taxon>
        <taxon>Tracheophyta</taxon>
        <taxon>Spermatophyta</taxon>
        <taxon>Magnoliopsida</taxon>
        <taxon>Proteales</taxon>
        <taxon>Proteaceae</taxon>
        <taxon>Protea</taxon>
    </lineage>
</organism>
<dbReference type="PROSITE" id="PS51036">
    <property type="entry name" value="ZF_A20"/>
    <property type="match status" value="1"/>
</dbReference>
<dbReference type="Proteomes" id="UP001141806">
    <property type="component" value="Unassembled WGS sequence"/>
</dbReference>
<dbReference type="InterPro" id="IPR035896">
    <property type="entry name" value="AN1-like_Znf"/>
</dbReference>
<gene>
    <name evidence="9" type="ORF">NE237_030746</name>
</gene>
<dbReference type="OrthoDB" id="428577at2759"/>
<evidence type="ECO:0000313" key="10">
    <source>
        <dbReference type="Proteomes" id="UP001141806"/>
    </source>
</evidence>
<evidence type="ECO:0000256" key="5">
    <source>
        <dbReference type="PROSITE-ProRule" id="PRU00449"/>
    </source>
</evidence>
<name>A0A9Q0JV55_9MAGN</name>
<keyword evidence="2" id="KW-0479">Metal-binding</keyword>
<comment type="function">
    <text evidence="1">May be involved in environmental stress response.</text>
</comment>
<sequence length="171" mass="18717">MGSEESWDRVKEETGCQAPESHRPCGNGCGFFGTPATQYLCSKCYRDFCIKERQTASAKAAVGRSLSPAKSTTSTQQQQQLSVTSLPIHSSSLVPSSSSECSAVETSVKKRCLSCKKRVGLLGFKCRCGSIFCSEHRYPEVHACTIDFKYMGRDAIAKANPLVKADKVQRF</sequence>
<dbReference type="Pfam" id="PF01428">
    <property type="entry name" value="zf-AN1"/>
    <property type="match status" value="1"/>
</dbReference>
<proteinExistence type="predicted"/>
<dbReference type="GO" id="GO:0008270">
    <property type="term" value="F:zinc ion binding"/>
    <property type="evidence" value="ECO:0007669"/>
    <property type="project" value="UniProtKB-KW"/>
</dbReference>
<feature type="domain" description="AN1-type" evidence="8">
    <location>
        <begin position="106"/>
        <end position="152"/>
    </location>
</feature>
<dbReference type="SUPFAM" id="SSF57716">
    <property type="entry name" value="Glucocorticoid receptor-like (DNA-binding domain)"/>
    <property type="match status" value="1"/>
</dbReference>
<keyword evidence="10" id="KW-1185">Reference proteome</keyword>
<feature type="domain" description="A20-type" evidence="7">
    <location>
        <begin position="19"/>
        <end position="53"/>
    </location>
</feature>
<evidence type="ECO:0000256" key="3">
    <source>
        <dbReference type="ARBA" id="ARBA00022771"/>
    </source>
</evidence>
<dbReference type="InterPro" id="IPR002653">
    <property type="entry name" value="Znf_A20"/>
</dbReference>
<dbReference type="InterPro" id="IPR050652">
    <property type="entry name" value="AN1_A20_ZnFinger"/>
</dbReference>
<dbReference type="Pfam" id="PF01754">
    <property type="entry name" value="zf-A20"/>
    <property type="match status" value="1"/>
</dbReference>
<dbReference type="EMBL" id="JAMYWD010000012">
    <property type="protein sequence ID" value="KAJ4953914.1"/>
    <property type="molecule type" value="Genomic_DNA"/>
</dbReference>
<evidence type="ECO:0000256" key="2">
    <source>
        <dbReference type="ARBA" id="ARBA00022723"/>
    </source>
</evidence>
<evidence type="ECO:0000256" key="4">
    <source>
        <dbReference type="ARBA" id="ARBA00022833"/>
    </source>
</evidence>
<dbReference type="SMART" id="SM00259">
    <property type="entry name" value="ZnF_A20"/>
    <property type="match status" value="1"/>
</dbReference>
<evidence type="ECO:0000256" key="1">
    <source>
        <dbReference type="ARBA" id="ARBA00003732"/>
    </source>
</evidence>
<dbReference type="PANTHER" id="PTHR10634">
    <property type="entry name" value="AN1-TYPE ZINC FINGER PROTEIN"/>
    <property type="match status" value="1"/>
</dbReference>
<evidence type="ECO:0000313" key="9">
    <source>
        <dbReference type="EMBL" id="KAJ4953914.1"/>
    </source>
</evidence>
<evidence type="ECO:0000259" key="8">
    <source>
        <dbReference type="PROSITE" id="PS51039"/>
    </source>
</evidence>
<dbReference type="PANTHER" id="PTHR10634:SF67">
    <property type="entry name" value="AN1-TYPE ZINC FINGER PROTEIN 3"/>
    <property type="match status" value="1"/>
</dbReference>
<feature type="region of interest" description="Disordered" evidence="6">
    <location>
        <begin position="1"/>
        <end position="21"/>
    </location>
</feature>
<dbReference type="PROSITE" id="PS51039">
    <property type="entry name" value="ZF_AN1"/>
    <property type="match status" value="1"/>
</dbReference>
<protein>
    <submittedName>
        <fullName evidence="9">Uncharacterized protein</fullName>
    </submittedName>
</protein>